<gene>
    <name evidence="2" type="ORF">ACFSAU_11715</name>
</gene>
<proteinExistence type="predicted"/>
<evidence type="ECO:0000313" key="2">
    <source>
        <dbReference type="EMBL" id="MFD1568160.1"/>
    </source>
</evidence>
<dbReference type="AlphaFoldDB" id="A0ABD6BU10"/>
<keyword evidence="1" id="KW-0472">Membrane</keyword>
<comment type="caution">
    <text evidence="2">The sequence shown here is derived from an EMBL/GenBank/DDBJ whole genome shotgun (WGS) entry which is preliminary data.</text>
</comment>
<organism evidence="2 3">
    <name type="scientific">Halolamina litorea</name>
    <dbReference type="NCBI Taxonomy" id="1515593"/>
    <lineage>
        <taxon>Archaea</taxon>
        <taxon>Methanobacteriati</taxon>
        <taxon>Methanobacteriota</taxon>
        <taxon>Stenosarchaea group</taxon>
        <taxon>Halobacteria</taxon>
        <taxon>Halobacteriales</taxon>
        <taxon>Haloferacaceae</taxon>
    </lineage>
</organism>
<sequence length="76" mass="8054">MAYELWQPLFAGLFLFIAGGTQVFAPYQAARKAAMESGNEADVAEEWEIDVAQIAGGVTALVGLAILVRAGVRVTL</sequence>
<keyword evidence="1" id="KW-0812">Transmembrane</keyword>
<dbReference type="RefSeq" id="WP_267647857.1">
    <property type="nucleotide sequence ID" value="NZ_JANHGR010000002.1"/>
</dbReference>
<feature type="transmembrane region" description="Helical" evidence="1">
    <location>
        <begin position="6"/>
        <end position="25"/>
    </location>
</feature>
<protein>
    <submittedName>
        <fullName evidence="2">Uncharacterized protein</fullName>
    </submittedName>
</protein>
<evidence type="ECO:0000256" key="1">
    <source>
        <dbReference type="SAM" id="Phobius"/>
    </source>
</evidence>
<keyword evidence="1" id="KW-1133">Transmembrane helix</keyword>
<accession>A0ABD6BU10</accession>
<keyword evidence="3" id="KW-1185">Reference proteome</keyword>
<name>A0ABD6BU10_9EURY</name>
<dbReference type="Proteomes" id="UP001597139">
    <property type="component" value="Unassembled WGS sequence"/>
</dbReference>
<dbReference type="EMBL" id="JBHUCZ010000010">
    <property type="protein sequence ID" value="MFD1568160.1"/>
    <property type="molecule type" value="Genomic_DNA"/>
</dbReference>
<evidence type="ECO:0000313" key="3">
    <source>
        <dbReference type="Proteomes" id="UP001597139"/>
    </source>
</evidence>
<reference evidence="2 3" key="1">
    <citation type="journal article" date="2019" name="Int. J. Syst. Evol. Microbiol.">
        <title>The Global Catalogue of Microorganisms (GCM) 10K type strain sequencing project: providing services to taxonomists for standard genome sequencing and annotation.</title>
        <authorList>
            <consortium name="The Broad Institute Genomics Platform"/>
            <consortium name="The Broad Institute Genome Sequencing Center for Infectious Disease"/>
            <person name="Wu L."/>
            <person name="Ma J."/>
        </authorList>
    </citation>
    <scope>NUCLEOTIDE SEQUENCE [LARGE SCALE GENOMIC DNA]</scope>
    <source>
        <strain evidence="2 3">CGMCC 1.12859</strain>
    </source>
</reference>